<dbReference type="EMBL" id="CAJNAS010000009">
    <property type="protein sequence ID" value="CAE6906733.1"/>
    <property type="molecule type" value="Genomic_DNA"/>
</dbReference>
<evidence type="ECO:0000256" key="2">
    <source>
        <dbReference type="SAM" id="SignalP"/>
    </source>
</evidence>
<evidence type="ECO:0000259" key="3">
    <source>
        <dbReference type="Pfam" id="PF00419"/>
    </source>
</evidence>
<dbReference type="SUPFAM" id="SSF49401">
    <property type="entry name" value="Bacterial adhesins"/>
    <property type="match status" value="1"/>
</dbReference>
<feature type="signal peptide" evidence="2">
    <location>
        <begin position="1"/>
        <end position="30"/>
    </location>
</feature>
<protein>
    <recommendedName>
        <fullName evidence="3">Fimbrial-type adhesion domain-containing protein</fullName>
    </recommendedName>
</protein>
<reference evidence="4" key="1">
    <citation type="submission" date="2021-02" db="EMBL/GenBank/DDBJ databases">
        <authorList>
            <person name="Vanwijnsberghe S."/>
        </authorList>
    </citation>
    <scope>NUCLEOTIDE SEQUENCE</scope>
    <source>
        <strain evidence="4">R-70211</strain>
    </source>
</reference>
<feature type="chain" id="PRO_5040139414" description="Fimbrial-type adhesion domain-containing protein" evidence="2">
    <location>
        <begin position="31"/>
        <end position="324"/>
    </location>
</feature>
<dbReference type="InterPro" id="IPR000259">
    <property type="entry name" value="Adhesion_dom_fimbrial"/>
</dbReference>
<organism evidence="4 5">
    <name type="scientific">Paraburkholderia domus</name>
    <dbReference type="NCBI Taxonomy" id="2793075"/>
    <lineage>
        <taxon>Bacteria</taxon>
        <taxon>Pseudomonadati</taxon>
        <taxon>Pseudomonadota</taxon>
        <taxon>Betaproteobacteria</taxon>
        <taxon>Burkholderiales</taxon>
        <taxon>Burkholderiaceae</taxon>
        <taxon>Paraburkholderia</taxon>
    </lineage>
</organism>
<evidence type="ECO:0000313" key="5">
    <source>
        <dbReference type="Proteomes" id="UP000675121"/>
    </source>
</evidence>
<dbReference type="InterPro" id="IPR036937">
    <property type="entry name" value="Adhesion_dom_fimbrial_sf"/>
</dbReference>
<dbReference type="GO" id="GO:0043709">
    <property type="term" value="P:cell adhesion involved in single-species biofilm formation"/>
    <property type="evidence" value="ECO:0007669"/>
    <property type="project" value="TreeGrafter"/>
</dbReference>
<dbReference type="RefSeq" id="WP_211620749.1">
    <property type="nucleotide sequence ID" value="NZ_CAJNAZ010000007.1"/>
</dbReference>
<keyword evidence="5" id="KW-1185">Reference proteome</keyword>
<dbReference type="InterPro" id="IPR050263">
    <property type="entry name" value="Bact_Fimbrial_Adh_Pro"/>
</dbReference>
<feature type="domain" description="Fimbrial-type adhesion" evidence="3">
    <location>
        <begin position="185"/>
        <end position="324"/>
    </location>
</feature>
<gene>
    <name evidence="4" type="ORF">R70211_03645</name>
</gene>
<dbReference type="Pfam" id="PF00419">
    <property type="entry name" value="Fimbrial"/>
    <property type="match status" value="1"/>
</dbReference>
<proteinExistence type="predicted"/>
<dbReference type="InterPro" id="IPR008966">
    <property type="entry name" value="Adhesion_dom_sf"/>
</dbReference>
<dbReference type="Proteomes" id="UP000675121">
    <property type="component" value="Unassembled WGS sequence"/>
</dbReference>
<dbReference type="PANTHER" id="PTHR33420">
    <property type="entry name" value="FIMBRIAL SUBUNIT ELFA-RELATED"/>
    <property type="match status" value="1"/>
</dbReference>
<dbReference type="AlphaFoldDB" id="A0A9N8QY61"/>
<name>A0A9N8QY61_9BURK</name>
<dbReference type="Gene3D" id="2.60.40.1090">
    <property type="entry name" value="Fimbrial-type adhesion domain"/>
    <property type="match status" value="1"/>
</dbReference>
<dbReference type="Gene3D" id="2.60.40.3310">
    <property type="match status" value="1"/>
</dbReference>
<keyword evidence="1 2" id="KW-0732">Signal</keyword>
<sequence length="324" mass="32421">MFKSESGRRSVFRILIPLMITLGAATAARADCPTTGLPATFTYGTIAVSNTLAVGTVIPGTVQSFTLSGKCSAPNLANQPVVACPSGVTAVTGMTGVYPTNVAGVGMRMRDSKGTPLVGTGYCSTTSSLGNTAADGSFTVSGTFELVATGSIQGGTISGALYNTGILNTGVTLNNGNSNMSVASGTAIRPVTCSVDPASANQRVPLATVSPTMFAGAGSTAATTPFSINLVCQAGVNVAVTFSSATGTSGVPTVLASNGTATGIGVQLLNALNTPITLDSPLLLTSATTGNTSFQFFAQYYRLGATGMTPGRVNAAAIFTMNYQ</sequence>
<evidence type="ECO:0000313" key="4">
    <source>
        <dbReference type="EMBL" id="CAE6906733.1"/>
    </source>
</evidence>
<evidence type="ECO:0000256" key="1">
    <source>
        <dbReference type="ARBA" id="ARBA00022729"/>
    </source>
</evidence>
<accession>A0A9N8QY61</accession>
<dbReference type="PANTHER" id="PTHR33420:SF3">
    <property type="entry name" value="FIMBRIAL SUBUNIT ELFA"/>
    <property type="match status" value="1"/>
</dbReference>
<dbReference type="GO" id="GO:0009289">
    <property type="term" value="C:pilus"/>
    <property type="evidence" value="ECO:0007669"/>
    <property type="project" value="InterPro"/>
</dbReference>
<comment type="caution">
    <text evidence="4">The sequence shown here is derived from an EMBL/GenBank/DDBJ whole genome shotgun (WGS) entry which is preliminary data.</text>
</comment>